<keyword evidence="3" id="KW-0808">Transferase</keyword>
<dbReference type="STRING" id="642492.Clole_2591"/>
<evidence type="ECO:0000313" key="4">
    <source>
        <dbReference type="Proteomes" id="UP000008467"/>
    </source>
</evidence>
<dbReference type="GO" id="GO:0016020">
    <property type="term" value="C:membrane"/>
    <property type="evidence" value="ECO:0007669"/>
    <property type="project" value="InterPro"/>
</dbReference>
<dbReference type="SUPFAM" id="SSF55874">
    <property type="entry name" value="ATPase domain of HSP90 chaperone/DNA topoisomerase II/histidine kinase"/>
    <property type="match status" value="1"/>
</dbReference>
<dbReference type="HOGENOM" id="CLU_020473_6_1_9"/>
<sequence>MKQKFRIKIAIIYFVIVGVIIGSYFIAFKAIYMSHELKVMGEESVNTLQTMKTVTLAIIETANNYSKILLADEDIQEVLKSGDIYSNVPGQFKVAKKIYGILQFANEINGVYLIDQKDQIYSVGAREDLVGKLTNKEQMGWYQSVIEKNGNYILSLDSPDIVRKPLSNQVSLIRVYKDLKNFRNRGVLFVNINRTAFRNTYKEILKEDREQIIFLDEQNRIICQDGLTILQAEEREMFLNKLGSAKEGTLKEVFKDGDKKYLVTGVVIPTEGWKIIRLQPTDMRQESFEVLSANILLMLLSAFFILMGTILVANLITVPISHLLISMKSAERGEFTKVKYKPFFDEFRYLFEGYNQLLDKISLLLEQTIEKQKKIRKVELNEMQGLMKPHFLYNTLDSIQALAMLGELGKVCETVEALGDFYRRSVSKGRELLSIEEEVAIVVDYIKIMKVRFENLFEETIEVEPCCKNYLIPKLTLQPLMENAIHHGLREGTEKGELYIGIRREKEWIHLCIADNGFGIPVDLLSELKSDPGCYKGKSFGLRGTIERMKIIYGDKFKYEITSKANELTDISFYVHIEALEG</sequence>
<reference evidence="3 4" key="1">
    <citation type="journal article" date="2011" name="J. Bacteriol.">
        <title>Complete genome sequence of the cellulose-degrading bacterium Cellulosilyticum lentocellum.</title>
        <authorList>
            <consortium name="US DOE Joint Genome Institute"/>
            <person name="Miller D.A."/>
            <person name="Suen G."/>
            <person name="Bruce D."/>
            <person name="Copeland A."/>
            <person name="Cheng J.F."/>
            <person name="Detter C."/>
            <person name="Goodwin L.A."/>
            <person name="Han C.S."/>
            <person name="Hauser L.J."/>
            <person name="Land M.L."/>
            <person name="Lapidus A."/>
            <person name="Lucas S."/>
            <person name="Meincke L."/>
            <person name="Pitluck S."/>
            <person name="Tapia R."/>
            <person name="Teshima H."/>
            <person name="Woyke T."/>
            <person name="Fox B.G."/>
            <person name="Angert E.R."/>
            <person name="Currie C.R."/>
        </authorList>
    </citation>
    <scope>NUCLEOTIDE SEQUENCE [LARGE SCALE GENOMIC DNA]</scope>
    <source>
        <strain evidence="4">ATCC 49066 / DSM 5427 / NCIMB 11756 / RHM5</strain>
    </source>
</reference>
<dbReference type="PANTHER" id="PTHR34220:SF7">
    <property type="entry name" value="SENSOR HISTIDINE KINASE YPDA"/>
    <property type="match status" value="1"/>
</dbReference>
<keyword evidence="1" id="KW-0812">Transmembrane</keyword>
<evidence type="ECO:0000256" key="1">
    <source>
        <dbReference type="SAM" id="Phobius"/>
    </source>
</evidence>
<dbReference type="InterPro" id="IPR036890">
    <property type="entry name" value="HATPase_C_sf"/>
</dbReference>
<dbReference type="Pfam" id="PF06580">
    <property type="entry name" value="His_kinase"/>
    <property type="match status" value="1"/>
</dbReference>
<keyword evidence="4" id="KW-1185">Reference proteome</keyword>
<dbReference type="GO" id="GO:0000155">
    <property type="term" value="F:phosphorelay sensor kinase activity"/>
    <property type="evidence" value="ECO:0007669"/>
    <property type="project" value="InterPro"/>
</dbReference>
<feature type="transmembrane region" description="Helical" evidence="1">
    <location>
        <begin position="295"/>
        <end position="318"/>
    </location>
</feature>
<dbReference type="InterPro" id="IPR010559">
    <property type="entry name" value="Sig_transdc_His_kin_internal"/>
</dbReference>
<dbReference type="Proteomes" id="UP000008467">
    <property type="component" value="Chromosome"/>
</dbReference>
<evidence type="ECO:0000313" key="3">
    <source>
        <dbReference type="EMBL" id="ADZ84294.1"/>
    </source>
</evidence>
<keyword evidence="1" id="KW-0472">Membrane</keyword>
<protein>
    <submittedName>
        <fullName evidence="3">Integral membrane sensor signal transduction histidine kinase</fullName>
    </submittedName>
</protein>
<name>F2JIC8_CELLD</name>
<accession>F2JIC8</accession>
<gene>
    <name evidence="3" type="ordered locus">Clole_2591</name>
</gene>
<dbReference type="Gene3D" id="3.30.565.10">
    <property type="entry name" value="Histidine kinase-like ATPase, C-terminal domain"/>
    <property type="match status" value="1"/>
</dbReference>
<dbReference type="EMBL" id="CP002582">
    <property type="protein sequence ID" value="ADZ84294.1"/>
    <property type="molecule type" value="Genomic_DNA"/>
</dbReference>
<dbReference type="RefSeq" id="WP_013657587.1">
    <property type="nucleotide sequence ID" value="NC_015275.1"/>
</dbReference>
<evidence type="ECO:0000259" key="2">
    <source>
        <dbReference type="Pfam" id="PF06580"/>
    </source>
</evidence>
<proteinExistence type="predicted"/>
<feature type="transmembrane region" description="Helical" evidence="1">
    <location>
        <begin position="12"/>
        <end position="32"/>
    </location>
</feature>
<dbReference type="eggNOG" id="COG2972">
    <property type="taxonomic scope" value="Bacteria"/>
</dbReference>
<dbReference type="KEGG" id="cle:Clole_2591"/>
<dbReference type="InterPro" id="IPR050640">
    <property type="entry name" value="Bact_2-comp_sensor_kinase"/>
</dbReference>
<organism evidence="3 4">
    <name type="scientific">Cellulosilyticum lentocellum (strain ATCC 49066 / DSM 5427 / NCIMB 11756 / RHM5)</name>
    <name type="common">Clostridium lentocellum</name>
    <dbReference type="NCBI Taxonomy" id="642492"/>
    <lineage>
        <taxon>Bacteria</taxon>
        <taxon>Bacillati</taxon>
        <taxon>Bacillota</taxon>
        <taxon>Clostridia</taxon>
        <taxon>Lachnospirales</taxon>
        <taxon>Cellulosilyticaceae</taxon>
        <taxon>Cellulosilyticum</taxon>
    </lineage>
</organism>
<dbReference type="PANTHER" id="PTHR34220">
    <property type="entry name" value="SENSOR HISTIDINE KINASE YPDA"/>
    <property type="match status" value="1"/>
</dbReference>
<keyword evidence="3" id="KW-0418">Kinase</keyword>
<keyword evidence="1" id="KW-1133">Transmembrane helix</keyword>
<dbReference type="AlphaFoldDB" id="F2JIC8"/>
<feature type="domain" description="Signal transduction histidine kinase internal region" evidence="2">
    <location>
        <begin position="379"/>
        <end position="455"/>
    </location>
</feature>